<dbReference type="AlphaFoldDB" id="A0A0F5YK22"/>
<evidence type="ECO:0000313" key="1">
    <source>
        <dbReference type="EMBL" id="KKD39103.1"/>
    </source>
</evidence>
<dbReference type="Proteomes" id="UP000033607">
    <property type="component" value="Unassembled WGS sequence"/>
</dbReference>
<protein>
    <recommendedName>
        <fullName evidence="4">General secretion pathway protein GspE</fullName>
    </recommendedName>
</protein>
<comment type="caution">
    <text evidence="1">The sequence shown here is derived from an EMBL/GenBank/DDBJ whole genome shotgun (WGS) entry which is preliminary data.</text>
</comment>
<dbReference type="OrthoDB" id="574304at2"/>
<reference evidence="1 3" key="1">
    <citation type="submission" date="2015-06" db="EMBL/GenBank/DDBJ databases">
        <title>Draft genome assembly of filamentous brackish cyanobacterium Limnoraphis robusta strain CS-951.</title>
        <authorList>
            <person name="Willis A."/>
            <person name="Parks M."/>
            <person name="Burford M.A."/>
        </authorList>
    </citation>
    <scope>NUCLEOTIDE SEQUENCE [LARGE SCALE GENOMIC DNA]</scope>
    <source>
        <strain evidence="1 3">CS-951</strain>
    </source>
</reference>
<proteinExistence type="predicted"/>
<evidence type="ECO:0008006" key="4">
    <source>
        <dbReference type="Google" id="ProtNLM"/>
    </source>
</evidence>
<organism evidence="1 3">
    <name type="scientific">Limnoraphis robusta CS-951</name>
    <dbReference type="NCBI Taxonomy" id="1637645"/>
    <lineage>
        <taxon>Bacteria</taxon>
        <taxon>Bacillati</taxon>
        <taxon>Cyanobacteriota</taxon>
        <taxon>Cyanophyceae</taxon>
        <taxon>Oscillatoriophycideae</taxon>
        <taxon>Oscillatoriales</taxon>
        <taxon>Sirenicapillariaceae</taxon>
        <taxon>Limnoraphis</taxon>
    </lineage>
</organism>
<evidence type="ECO:0000313" key="2">
    <source>
        <dbReference type="EMBL" id="KMW70437.1"/>
    </source>
</evidence>
<accession>A0A0F5YK22</accession>
<gene>
    <name evidence="1" type="ORF">WN50_05290</name>
    <name evidence="2" type="ORF">WN50_35335</name>
</gene>
<dbReference type="InterPro" id="IPR037257">
    <property type="entry name" value="T2SS_E_N_sf"/>
</dbReference>
<dbReference type="EMBL" id="LATL02000120">
    <property type="protein sequence ID" value="KKD39103.1"/>
    <property type="molecule type" value="Genomic_DNA"/>
</dbReference>
<sequence>MKLGEILIRKQLISLSELEQALTLQSSCSQKLGEILMGQGLIQRGDLEQALKEQYWRQNGFWVID</sequence>
<name>A0A0F5YK22_9CYAN</name>
<evidence type="ECO:0000313" key="3">
    <source>
        <dbReference type="Proteomes" id="UP000033607"/>
    </source>
</evidence>
<dbReference type="EMBL" id="LATL02000170">
    <property type="protein sequence ID" value="KMW70437.1"/>
    <property type="molecule type" value="Genomic_DNA"/>
</dbReference>
<dbReference type="SUPFAM" id="SSF160246">
    <property type="entry name" value="EspE N-terminal domain-like"/>
    <property type="match status" value="1"/>
</dbReference>